<evidence type="ECO:0000259" key="9">
    <source>
        <dbReference type="PROSITE" id="PS50052"/>
    </source>
</evidence>
<dbReference type="GO" id="GO:0004385">
    <property type="term" value="F:GMP kinase activity"/>
    <property type="evidence" value="ECO:0007669"/>
    <property type="project" value="UniProtKB-EC"/>
</dbReference>
<dbReference type="FunFam" id="3.40.50.300:FF:000776">
    <property type="entry name" value="Guanylate kinase 2"/>
    <property type="match status" value="1"/>
</dbReference>
<name>A0A167S0V2_CALVF</name>
<evidence type="ECO:0000313" key="10">
    <source>
        <dbReference type="EMBL" id="KZP01471.1"/>
    </source>
</evidence>
<keyword evidence="5" id="KW-0547">Nucleotide-binding</keyword>
<keyword evidence="6 10" id="KW-0418">Kinase</keyword>
<dbReference type="SMART" id="SM00072">
    <property type="entry name" value="GuKc"/>
    <property type="match status" value="1"/>
</dbReference>
<dbReference type="EC" id="2.7.4.8" evidence="2"/>
<reference evidence="10 11" key="1">
    <citation type="journal article" date="2016" name="Mol. Biol. Evol.">
        <title>Comparative Genomics of Early-Diverging Mushroom-Forming Fungi Provides Insights into the Origins of Lignocellulose Decay Capabilities.</title>
        <authorList>
            <person name="Nagy L.G."/>
            <person name="Riley R."/>
            <person name="Tritt A."/>
            <person name="Adam C."/>
            <person name="Daum C."/>
            <person name="Floudas D."/>
            <person name="Sun H."/>
            <person name="Yadav J.S."/>
            <person name="Pangilinan J."/>
            <person name="Larsson K.H."/>
            <person name="Matsuura K."/>
            <person name="Barry K."/>
            <person name="Labutti K."/>
            <person name="Kuo R."/>
            <person name="Ohm R.A."/>
            <person name="Bhattacharya S.S."/>
            <person name="Shirouzu T."/>
            <person name="Yoshinaga Y."/>
            <person name="Martin F.M."/>
            <person name="Grigoriev I.V."/>
            <person name="Hibbett D.S."/>
        </authorList>
    </citation>
    <scope>NUCLEOTIDE SEQUENCE [LARGE SCALE GENOMIC DNA]</scope>
    <source>
        <strain evidence="10 11">TUFC12733</strain>
    </source>
</reference>
<dbReference type="OrthoDB" id="6334211at2759"/>
<evidence type="ECO:0000313" key="11">
    <source>
        <dbReference type="Proteomes" id="UP000076738"/>
    </source>
</evidence>
<dbReference type="Pfam" id="PF00625">
    <property type="entry name" value="Guanylate_kin"/>
    <property type="match status" value="1"/>
</dbReference>
<dbReference type="CDD" id="cd00071">
    <property type="entry name" value="GMPK"/>
    <property type="match status" value="1"/>
</dbReference>
<evidence type="ECO:0000256" key="5">
    <source>
        <dbReference type="ARBA" id="ARBA00022741"/>
    </source>
</evidence>
<dbReference type="HAMAP" id="MF_00328">
    <property type="entry name" value="Guanylate_kinase"/>
    <property type="match status" value="1"/>
</dbReference>
<keyword evidence="7" id="KW-0067">ATP-binding</keyword>
<evidence type="ECO:0000256" key="6">
    <source>
        <dbReference type="ARBA" id="ARBA00022777"/>
    </source>
</evidence>
<dbReference type="SUPFAM" id="SSF52540">
    <property type="entry name" value="P-loop containing nucleoside triphosphate hydrolases"/>
    <property type="match status" value="1"/>
</dbReference>
<dbReference type="InterPro" id="IPR020590">
    <property type="entry name" value="Guanylate_kinase_CS"/>
</dbReference>
<sequence>MAPITEFARPLVMSGPSGTGKSTLLKRLFEEFPDKFGFSVSHTTRAPRPGEEDGKAYHFVSKEKFEELMGQNAFLETAKFSSNYYGTSVQAVKDVMQQGRRCILDIELQGVKQIKANHPELGCVYAFISPPSWSTLASRLRGRGTESDASVRARLEAAYHEIEYAKQKMHDYVIVNDDLDRAYDLFKLLALGEENVKSDELPPLDDHADYVQIEKQ</sequence>
<dbReference type="PANTHER" id="PTHR23117:SF13">
    <property type="entry name" value="GUANYLATE KINASE"/>
    <property type="match status" value="1"/>
</dbReference>
<dbReference type="InterPro" id="IPR008144">
    <property type="entry name" value="Guanylate_kin-like_dom"/>
</dbReference>
<dbReference type="InterPro" id="IPR008145">
    <property type="entry name" value="GK/Ca_channel_bsu"/>
</dbReference>
<evidence type="ECO:0000256" key="7">
    <source>
        <dbReference type="ARBA" id="ARBA00022840"/>
    </source>
</evidence>
<dbReference type="GO" id="GO:0005829">
    <property type="term" value="C:cytosol"/>
    <property type="evidence" value="ECO:0007669"/>
    <property type="project" value="TreeGrafter"/>
</dbReference>
<keyword evidence="11" id="KW-1185">Reference proteome</keyword>
<keyword evidence="4" id="KW-0808">Transferase</keyword>
<dbReference type="Proteomes" id="UP000076738">
    <property type="component" value="Unassembled WGS sequence"/>
</dbReference>
<protein>
    <recommendedName>
        <fullName evidence="3">Guanylate kinase</fullName>
        <ecNumber evidence="2">2.7.4.8</ecNumber>
    </recommendedName>
    <alternativeName>
        <fullName evidence="8">GMP kinase</fullName>
    </alternativeName>
</protein>
<evidence type="ECO:0000256" key="2">
    <source>
        <dbReference type="ARBA" id="ARBA00012961"/>
    </source>
</evidence>
<dbReference type="NCBIfam" id="TIGR03263">
    <property type="entry name" value="guanyl_kin"/>
    <property type="match status" value="1"/>
</dbReference>
<gene>
    <name evidence="10" type="ORF">CALVIDRAFT_491975</name>
</gene>
<evidence type="ECO:0000256" key="1">
    <source>
        <dbReference type="ARBA" id="ARBA00005790"/>
    </source>
</evidence>
<dbReference type="GO" id="GO:0005524">
    <property type="term" value="F:ATP binding"/>
    <property type="evidence" value="ECO:0007669"/>
    <property type="project" value="UniProtKB-KW"/>
</dbReference>
<feature type="domain" description="Guanylate kinase-like" evidence="9">
    <location>
        <begin position="8"/>
        <end position="191"/>
    </location>
</feature>
<dbReference type="AlphaFoldDB" id="A0A167S0V2"/>
<dbReference type="PROSITE" id="PS00856">
    <property type="entry name" value="GUANYLATE_KINASE_1"/>
    <property type="match status" value="1"/>
</dbReference>
<evidence type="ECO:0000256" key="3">
    <source>
        <dbReference type="ARBA" id="ARBA00016296"/>
    </source>
</evidence>
<dbReference type="PROSITE" id="PS50052">
    <property type="entry name" value="GUANYLATE_KINASE_2"/>
    <property type="match status" value="1"/>
</dbReference>
<dbReference type="InterPro" id="IPR027417">
    <property type="entry name" value="P-loop_NTPase"/>
</dbReference>
<dbReference type="FunFam" id="3.30.63.10:FF:000002">
    <property type="entry name" value="Guanylate kinase 1"/>
    <property type="match status" value="1"/>
</dbReference>
<evidence type="ECO:0000256" key="8">
    <source>
        <dbReference type="ARBA" id="ARBA00030128"/>
    </source>
</evidence>
<accession>A0A167S0V2</accession>
<dbReference type="PANTHER" id="PTHR23117">
    <property type="entry name" value="GUANYLATE KINASE-RELATED"/>
    <property type="match status" value="1"/>
</dbReference>
<dbReference type="Gene3D" id="3.30.63.10">
    <property type="entry name" value="Guanylate Kinase phosphate binding domain"/>
    <property type="match status" value="1"/>
</dbReference>
<organism evidence="10 11">
    <name type="scientific">Calocera viscosa (strain TUFC12733)</name>
    <dbReference type="NCBI Taxonomy" id="1330018"/>
    <lineage>
        <taxon>Eukaryota</taxon>
        <taxon>Fungi</taxon>
        <taxon>Dikarya</taxon>
        <taxon>Basidiomycota</taxon>
        <taxon>Agaricomycotina</taxon>
        <taxon>Dacrymycetes</taxon>
        <taxon>Dacrymycetales</taxon>
        <taxon>Dacrymycetaceae</taxon>
        <taxon>Calocera</taxon>
    </lineage>
</organism>
<comment type="similarity">
    <text evidence="1">Belongs to the guanylate kinase family.</text>
</comment>
<dbReference type="Gene3D" id="3.40.50.300">
    <property type="entry name" value="P-loop containing nucleotide triphosphate hydrolases"/>
    <property type="match status" value="1"/>
</dbReference>
<evidence type="ECO:0000256" key="4">
    <source>
        <dbReference type="ARBA" id="ARBA00022679"/>
    </source>
</evidence>
<dbReference type="STRING" id="1330018.A0A167S0V2"/>
<dbReference type="EMBL" id="KV417266">
    <property type="protein sequence ID" value="KZP01471.1"/>
    <property type="molecule type" value="Genomic_DNA"/>
</dbReference>
<proteinExistence type="inferred from homology"/>
<dbReference type="InterPro" id="IPR017665">
    <property type="entry name" value="Guanylate_kinase"/>
</dbReference>